<organism evidence="1 2">
    <name type="scientific">Faecalibacter bovis</name>
    <dbReference type="NCBI Taxonomy" id="2898187"/>
    <lineage>
        <taxon>Bacteria</taxon>
        <taxon>Pseudomonadati</taxon>
        <taxon>Bacteroidota</taxon>
        <taxon>Flavobacteriia</taxon>
        <taxon>Flavobacteriales</taxon>
        <taxon>Weeksellaceae</taxon>
        <taxon>Faecalibacter</taxon>
    </lineage>
</organism>
<accession>A0ABX7XGA6</accession>
<reference evidence="1 2" key="1">
    <citation type="journal article" date="2021" name="Int. J. Syst. Evol. Microbiol.">
        <title>Faecalibacter bovis sp. nov., isolated from cow faeces.</title>
        <authorList>
            <person name="Li F."/>
            <person name="Zhao W."/>
            <person name="Hong Q."/>
            <person name="Shao Q."/>
            <person name="Song J."/>
            <person name="Yang S."/>
        </authorList>
    </citation>
    <scope>NUCLEOTIDE SEQUENCE [LARGE SCALE GENOMIC DNA]</scope>
    <source>
        <strain evidence="1 2">ZY171143</strain>
    </source>
</reference>
<protein>
    <submittedName>
        <fullName evidence="1">DUF4919 domain-containing protein</fullName>
    </submittedName>
</protein>
<gene>
    <name evidence="1" type="ORF">J9309_06055</name>
</gene>
<evidence type="ECO:0000313" key="2">
    <source>
        <dbReference type="Proteomes" id="UP000672011"/>
    </source>
</evidence>
<dbReference type="EMBL" id="CP072842">
    <property type="protein sequence ID" value="QTV06872.1"/>
    <property type="molecule type" value="Genomic_DNA"/>
</dbReference>
<dbReference type="InterPro" id="IPR032578">
    <property type="entry name" value="DUF4919"/>
</dbReference>
<reference evidence="2" key="2">
    <citation type="submission" date="2021-04" db="EMBL/GenBank/DDBJ databases">
        <title>Taxonomy of Flavobacteriaceae bacterium ZY171143.</title>
        <authorList>
            <person name="Li F."/>
        </authorList>
    </citation>
    <scope>NUCLEOTIDE SEQUENCE [LARGE SCALE GENOMIC DNA]</scope>
    <source>
        <strain evidence="2">ZY171143</strain>
    </source>
</reference>
<dbReference type="Proteomes" id="UP000672011">
    <property type="component" value="Chromosome"/>
</dbReference>
<dbReference type="Pfam" id="PF16266">
    <property type="entry name" value="DUF4919"/>
    <property type="match status" value="1"/>
</dbReference>
<proteinExistence type="predicted"/>
<dbReference type="RefSeq" id="WP_230477656.1">
    <property type="nucleotide sequence ID" value="NZ_CP072842.1"/>
</dbReference>
<name>A0ABX7XGA6_9FLAO</name>
<keyword evidence="2" id="KW-1185">Reference proteome</keyword>
<sequence length="231" mass="27620">MIKYYTYLLLFFGSLLFGQNNEFKNVDYKQIEKEIKNKKSEYYFPLLEERFQKMDTTMTVEHMYHFYYGKSLQENYDVFEDLNPTEEVIAIENKNDRPSEEEIKILKDFYTDVYMNKPFADLKSIEVLAIIYSFNDDVNMIKTILNLYYKMIAAIFLTGDGKSIETAIDVISPRHEYSILNVLRLGSNQQSLIKEKNRSYDLLKTVNEEGKEFDIYFDVTRSFELYNKKFK</sequence>
<evidence type="ECO:0000313" key="1">
    <source>
        <dbReference type="EMBL" id="QTV06872.1"/>
    </source>
</evidence>